<proteinExistence type="predicted"/>
<evidence type="ECO:0008006" key="2">
    <source>
        <dbReference type="Google" id="ProtNLM"/>
    </source>
</evidence>
<dbReference type="PANTHER" id="PTHR24024:SF18">
    <property type="entry name" value="SHORT-CHAIN COLLAGEN C4-LIKE"/>
    <property type="match status" value="1"/>
</dbReference>
<accession>K1PYU7</accession>
<dbReference type="GO" id="GO:0005615">
    <property type="term" value="C:extracellular space"/>
    <property type="evidence" value="ECO:0007669"/>
    <property type="project" value="TreeGrafter"/>
</dbReference>
<dbReference type="HOGENOM" id="CLU_1166809_0_0_1"/>
<organism evidence="1">
    <name type="scientific">Magallana gigas</name>
    <name type="common">Pacific oyster</name>
    <name type="synonym">Crassostrea gigas</name>
    <dbReference type="NCBI Taxonomy" id="29159"/>
    <lineage>
        <taxon>Eukaryota</taxon>
        <taxon>Metazoa</taxon>
        <taxon>Spiralia</taxon>
        <taxon>Lophotrochozoa</taxon>
        <taxon>Mollusca</taxon>
        <taxon>Bivalvia</taxon>
        <taxon>Autobranchia</taxon>
        <taxon>Pteriomorphia</taxon>
        <taxon>Ostreida</taxon>
        <taxon>Ostreoidea</taxon>
        <taxon>Ostreidae</taxon>
        <taxon>Magallana</taxon>
    </lineage>
</organism>
<sequence>MEIPWILTVFEHHELMTKLTLQEGVDLFSFLIEYDLGQILIGRSAKITSCQNFCHKNTLYTGVFKVAVNVNYFSDDIVRAGGSGDIVPSNMKKQAIRLVYKKKLALVILQLVHLQRMTQLQKVIRCVLVDDQHREEKPWLDKQYREILPTDQSRQQTARRSCYKGWKLEYHGYLMAGYYNHDAGTTYTCVDSYPDALHGGATNKDGKLFYMVEAACGSLKCPPYVAGRELVCAVCSKQ</sequence>
<dbReference type="InterPro" id="IPR051077">
    <property type="entry name" value="Ca-dependent_lectin"/>
</dbReference>
<dbReference type="PANTHER" id="PTHR24024">
    <property type="entry name" value="PULMONARY SURFACTANT-ASSOCIATED PROTEIN A"/>
    <property type="match status" value="1"/>
</dbReference>
<gene>
    <name evidence="1" type="ORF">CGI_10013862</name>
</gene>
<dbReference type="AlphaFoldDB" id="K1PYU7"/>
<dbReference type="InParanoid" id="K1PYU7"/>
<evidence type="ECO:0000313" key="1">
    <source>
        <dbReference type="EMBL" id="EKC26823.1"/>
    </source>
</evidence>
<dbReference type="EMBL" id="JH817916">
    <property type="protein sequence ID" value="EKC26823.1"/>
    <property type="molecule type" value="Genomic_DNA"/>
</dbReference>
<protein>
    <recommendedName>
        <fullName evidence="2">Short-chain collagen C4</fullName>
    </recommendedName>
</protein>
<name>K1PYU7_MAGGI</name>
<reference evidence="1" key="1">
    <citation type="journal article" date="2012" name="Nature">
        <title>The oyster genome reveals stress adaptation and complexity of shell formation.</title>
        <authorList>
            <person name="Zhang G."/>
            <person name="Fang X."/>
            <person name="Guo X."/>
            <person name="Li L."/>
            <person name="Luo R."/>
            <person name="Xu F."/>
            <person name="Yang P."/>
            <person name="Zhang L."/>
            <person name="Wang X."/>
            <person name="Qi H."/>
            <person name="Xiong Z."/>
            <person name="Que H."/>
            <person name="Xie Y."/>
            <person name="Holland P.W."/>
            <person name="Paps J."/>
            <person name="Zhu Y."/>
            <person name="Wu F."/>
            <person name="Chen Y."/>
            <person name="Wang J."/>
            <person name="Peng C."/>
            <person name="Meng J."/>
            <person name="Yang L."/>
            <person name="Liu J."/>
            <person name="Wen B."/>
            <person name="Zhang N."/>
            <person name="Huang Z."/>
            <person name="Zhu Q."/>
            <person name="Feng Y."/>
            <person name="Mount A."/>
            <person name="Hedgecock D."/>
            <person name="Xu Z."/>
            <person name="Liu Y."/>
            <person name="Domazet-Loso T."/>
            <person name="Du Y."/>
            <person name="Sun X."/>
            <person name="Zhang S."/>
            <person name="Liu B."/>
            <person name="Cheng P."/>
            <person name="Jiang X."/>
            <person name="Li J."/>
            <person name="Fan D."/>
            <person name="Wang W."/>
            <person name="Fu W."/>
            <person name="Wang T."/>
            <person name="Wang B."/>
            <person name="Zhang J."/>
            <person name="Peng Z."/>
            <person name="Li Y."/>
            <person name="Li N."/>
            <person name="Wang J."/>
            <person name="Chen M."/>
            <person name="He Y."/>
            <person name="Tan F."/>
            <person name="Song X."/>
            <person name="Zheng Q."/>
            <person name="Huang R."/>
            <person name="Yang H."/>
            <person name="Du X."/>
            <person name="Chen L."/>
            <person name="Yang M."/>
            <person name="Gaffney P.M."/>
            <person name="Wang S."/>
            <person name="Luo L."/>
            <person name="She Z."/>
            <person name="Ming Y."/>
            <person name="Huang W."/>
            <person name="Zhang S."/>
            <person name="Huang B."/>
            <person name="Zhang Y."/>
            <person name="Qu T."/>
            <person name="Ni P."/>
            <person name="Miao G."/>
            <person name="Wang J."/>
            <person name="Wang Q."/>
            <person name="Steinberg C.E."/>
            <person name="Wang H."/>
            <person name="Li N."/>
            <person name="Qian L."/>
            <person name="Zhang G."/>
            <person name="Li Y."/>
            <person name="Yang H."/>
            <person name="Liu X."/>
            <person name="Wang J."/>
            <person name="Yin Y."/>
            <person name="Wang J."/>
        </authorList>
    </citation>
    <scope>NUCLEOTIDE SEQUENCE [LARGE SCALE GENOMIC DNA]</scope>
    <source>
        <strain evidence="1">05x7-T-G4-1.051#20</strain>
    </source>
</reference>